<protein>
    <submittedName>
        <fullName evidence="1">Uncharacterized protein</fullName>
    </submittedName>
</protein>
<accession>A0A5B8RGD3</accession>
<name>A0A5B8RGD3_9ZZZZ</name>
<gene>
    <name evidence="1" type="ORF">KBTEX_02872</name>
</gene>
<dbReference type="AlphaFoldDB" id="A0A5B8RGD3"/>
<evidence type="ECO:0000313" key="1">
    <source>
        <dbReference type="EMBL" id="QEA06532.1"/>
    </source>
</evidence>
<reference evidence="1" key="1">
    <citation type="submission" date="2019-06" db="EMBL/GenBank/DDBJ databases">
        <authorList>
            <person name="Murdoch R.W."/>
            <person name="Fathepure B."/>
        </authorList>
    </citation>
    <scope>NUCLEOTIDE SEQUENCE</scope>
</reference>
<organism evidence="1">
    <name type="scientific">uncultured organism</name>
    <dbReference type="NCBI Taxonomy" id="155900"/>
    <lineage>
        <taxon>unclassified sequences</taxon>
        <taxon>environmental samples</taxon>
    </lineage>
</organism>
<proteinExistence type="predicted"/>
<dbReference type="EMBL" id="MN079150">
    <property type="protein sequence ID" value="QEA06532.1"/>
    <property type="molecule type" value="Genomic_DNA"/>
</dbReference>
<sequence length="30" mass="3298">MVALGAVILKPVHIRSGVIRDQTFHNLQIA</sequence>